<dbReference type="SUPFAM" id="SSF54373">
    <property type="entry name" value="FAD-linked reductases, C-terminal domain"/>
    <property type="match status" value="1"/>
</dbReference>
<dbReference type="PROSITE" id="PS00624">
    <property type="entry name" value="GMC_OXRED_2"/>
    <property type="match status" value="1"/>
</dbReference>
<feature type="chain" id="PRO_5026729901" description="(R)-mandelonitrile lyase" evidence="15">
    <location>
        <begin position="27"/>
        <end position="543"/>
    </location>
</feature>
<evidence type="ECO:0000256" key="7">
    <source>
        <dbReference type="ARBA" id="ARBA00022729"/>
    </source>
</evidence>
<evidence type="ECO:0000256" key="12">
    <source>
        <dbReference type="PIRSR" id="PIRSR000137-2"/>
    </source>
</evidence>
<evidence type="ECO:0000256" key="9">
    <source>
        <dbReference type="ARBA" id="ARBA00023157"/>
    </source>
</evidence>
<feature type="disulfide bond" evidence="13">
    <location>
        <begin position="424"/>
        <end position="475"/>
    </location>
</feature>
<evidence type="ECO:0000256" key="6">
    <source>
        <dbReference type="ARBA" id="ARBA00022630"/>
    </source>
</evidence>
<keyword evidence="6 14" id="KW-0285">Flavoprotein</keyword>
<feature type="binding site" evidence="12">
    <location>
        <position position="243"/>
    </location>
    <ligand>
        <name>FAD</name>
        <dbReference type="ChEBI" id="CHEBI:57692"/>
    </ligand>
</feature>
<evidence type="ECO:0000256" key="8">
    <source>
        <dbReference type="ARBA" id="ARBA00022827"/>
    </source>
</evidence>
<name>A0A6J1DH55_MOMCH</name>
<feature type="binding site" evidence="12">
    <location>
        <begin position="81"/>
        <end position="82"/>
    </location>
    <ligand>
        <name>FAD</name>
        <dbReference type="ChEBI" id="CHEBI:57692"/>
    </ligand>
</feature>
<keyword evidence="9 13" id="KW-1015">Disulfide bond</keyword>
<feature type="signal peptide" evidence="15">
    <location>
        <begin position="1"/>
        <end position="26"/>
    </location>
</feature>
<dbReference type="GO" id="GO:0050660">
    <property type="term" value="F:flavin adenine dinucleotide binding"/>
    <property type="evidence" value="ECO:0007669"/>
    <property type="project" value="InterPro"/>
</dbReference>
<evidence type="ECO:0000256" key="5">
    <source>
        <dbReference type="ARBA" id="ARBA00013074"/>
    </source>
</evidence>
<gene>
    <name evidence="19" type="primary">LOC111020834</name>
</gene>
<feature type="binding site" evidence="12">
    <location>
        <position position="128"/>
    </location>
    <ligand>
        <name>FAD</name>
        <dbReference type="ChEBI" id="CHEBI:57692"/>
    </ligand>
</feature>
<evidence type="ECO:0000256" key="4">
    <source>
        <dbReference type="ARBA" id="ARBA00011245"/>
    </source>
</evidence>
<dbReference type="Pfam" id="PF00732">
    <property type="entry name" value="GMC_oxred_N"/>
    <property type="match status" value="1"/>
</dbReference>
<feature type="binding site" evidence="12">
    <location>
        <position position="482"/>
    </location>
    <ligand>
        <name>substrate</name>
    </ligand>
</feature>
<dbReference type="Pfam" id="PF05199">
    <property type="entry name" value="GMC_oxred_C"/>
    <property type="match status" value="1"/>
</dbReference>
<proteinExistence type="inferred from homology"/>
<evidence type="ECO:0000256" key="13">
    <source>
        <dbReference type="PIRSR" id="PIRSR000137-3"/>
    </source>
</evidence>
<evidence type="ECO:0000256" key="1">
    <source>
        <dbReference type="ARBA" id="ARBA00001147"/>
    </source>
</evidence>
<dbReference type="Proteomes" id="UP000504603">
    <property type="component" value="Unplaced"/>
</dbReference>
<evidence type="ECO:0000313" key="19">
    <source>
        <dbReference type="RefSeq" id="XP_022153313.1"/>
    </source>
</evidence>
<evidence type="ECO:0000259" key="16">
    <source>
        <dbReference type="PROSITE" id="PS00623"/>
    </source>
</evidence>
<dbReference type="Gene3D" id="3.50.50.60">
    <property type="entry name" value="FAD/NAD(P)-binding domain"/>
    <property type="match status" value="1"/>
</dbReference>
<comment type="similarity">
    <text evidence="3 14">Belongs to the GMC oxidoreductase family.</text>
</comment>
<evidence type="ECO:0000256" key="2">
    <source>
        <dbReference type="ARBA" id="ARBA00001974"/>
    </source>
</evidence>
<comment type="subunit">
    <text evidence="4">Monomer.</text>
</comment>
<feature type="binding site" evidence="12">
    <location>
        <begin position="483"/>
        <end position="484"/>
    </location>
    <ligand>
        <name>FAD</name>
        <dbReference type="ChEBI" id="CHEBI:57692"/>
    </ligand>
</feature>
<dbReference type="PANTHER" id="PTHR45968:SF23">
    <property type="entry name" value="GLUCOSE-METHANOL-CHOLINE OXIDOREDUCTASE N-TERMINAL DOMAIN-CONTAINING PROTEIN"/>
    <property type="match status" value="1"/>
</dbReference>
<evidence type="ECO:0000259" key="17">
    <source>
        <dbReference type="PROSITE" id="PS00624"/>
    </source>
</evidence>
<feature type="domain" description="Glucose-methanol-choline oxidoreductase N-terminal" evidence="16">
    <location>
        <begin position="126"/>
        <end position="149"/>
    </location>
</feature>
<keyword evidence="10" id="KW-0325">Glycoprotein</keyword>
<feature type="domain" description="Glucose-methanol-choline oxidoreductase N-terminal" evidence="17">
    <location>
        <begin position="281"/>
        <end position="295"/>
    </location>
</feature>
<dbReference type="Gene3D" id="3.30.410.40">
    <property type="match status" value="1"/>
</dbReference>
<dbReference type="PROSITE" id="PS00623">
    <property type="entry name" value="GMC_OXRED_1"/>
    <property type="match status" value="1"/>
</dbReference>
<evidence type="ECO:0000256" key="10">
    <source>
        <dbReference type="ARBA" id="ARBA00023180"/>
    </source>
</evidence>
<evidence type="ECO:0000256" key="15">
    <source>
        <dbReference type="SAM" id="SignalP"/>
    </source>
</evidence>
<dbReference type="InterPro" id="IPR000172">
    <property type="entry name" value="GMC_OxRdtase_N"/>
</dbReference>
<dbReference type="GO" id="GO:0046593">
    <property type="term" value="F:mandelonitrile lyase activity"/>
    <property type="evidence" value="ECO:0007669"/>
    <property type="project" value="UniProtKB-EC"/>
</dbReference>
<evidence type="ECO:0000313" key="18">
    <source>
        <dbReference type="Proteomes" id="UP000504603"/>
    </source>
</evidence>
<comment type="catalytic activity">
    <reaction evidence="1">
        <text>(R)-mandelonitrile = benzaldehyde + hydrogen cyanide</text>
        <dbReference type="Rhea" id="RHEA:18313"/>
        <dbReference type="ChEBI" id="CHEBI:17169"/>
        <dbReference type="ChEBI" id="CHEBI:18407"/>
        <dbReference type="ChEBI" id="CHEBI:18450"/>
        <dbReference type="EC" id="4.1.2.10"/>
    </reaction>
</comment>
<dbReference type="KEGG" id="mcha:111020834"/>
<evidence type="ECO:0000256" key="11">
    <source>
        <dbReference type="ARBA" id="ARBA00023239"/>
    </source>
</evidence>
<dbReference type="OrthoDB" id="269227at2759"/>
<dbReference type="InterPro" id="IPR036188">
    <property type="entry name" value="FAD/NAD-bd_sf"/>
</dbReference>
<keyword evidence="7 15" id="KW-0732">Signal</keyword>
<keyword evidence="8 12" id="KW-0274">FAD</keyword>
<organism evidence="18 19">
    <name type="scientific">Momordica charantia</name>
    <name type="common">Bitter gourd</name>
    <name type="synonym">Balsam pear</name>
    <dbReference type="NCBI Taxonomy" id="3673"/>
    <lineage>
        <taxon>Eukaryota</taxon>
        <taxon>Viridiplantae</taxon>
        <taxon>Streptophyta</taxon>
        <taxon>Embryophyta</taxon>
        <taxon>Tracheophyta</taxon>
        <taxon>Spermatophyta</taxon>
        <taxon>Magnoliopsida</taxon>
        <taxon>eudicotyledons</taxon>
        <taxon>Gunneridae</taxon>
        <taxon>Pentapetalae</taxon>
        <taxon>rosids</taxon>
        <taxon>fabids</taxon>
        <taxon>Cucurbitales</taxon>
        <taxon>Cucurbitaceae</taxon>
        <taxon>Momordiceae</taxon>
        <taxon>Momordica</taxon>
    </lineage>
</organism>
<dbReference type="EC" id="4.1.2.10" evidence="5"/>
<dbReference type="RefSeq" id="XP_022153313.1">
    <property type="nucleotide sequence ID" value="XM_022297621.1"/>
</dbReference>
<dbReference type="InterPro" id="IPR012132">
    <property type="entry name" value="GMC_OxRdtase"/>
</dbReference>
<evidence type="ECO:0000256" key="14">
    <source>
        <dbReference type="RuleBase" id="RU003968"/>
    </source>
</evidence>
<accession>A0A6J1DH55</accession>
<dbReference type="InterPro" id="IPR007867">
    <property type="entry name" value="GMC_OxRtase_C"/>
</dbReference>
<dbReference type="GO" id="GO:0016614">
    <property type="term" value="F:oxidoreductase activity, acting on CH-OH group of donors"/>
    <property type="evidence" value="ECO:0007669"/>
    <property type="project" value="InterPro"/>
</dbReference>
<dbReference type="PIRSF" id="PIRSF000137">
    <property type="entry name" value="Alcohol_oxidase"/>
    <property type="match status" value="1"/>
</dbReference>
<dbReference type="InterPro" id="IPR051871">
    <property type="entry name" value="GMC_Oxidoreductase-Related"/>
</dbReference>
<keyword evidence="18" id="KW-1185">Reference proteome</keyword>
<feature type="binding site" evidence="12">
    <location>
        <position position="512"/>
    </location>
    <ligand>
        <name>FAD</name>
        <dbReference type="ChEBI" id="CHEBI:57692"/>
    </ligand>
</feature>
<comment type="cofactor">
    <cofactor evidence="2 12">
        <name>FAD</name>
        <dbReference type="ChEBI" id="CHEBI:57692"/>
    </cofactor>
</comment>
<keyword evidence="11" id="KW-0456">Lyase</keyword>
<dbReference type="SUPFAM" id="SSF51905">
    <property type="entry name" value="FAD/NAD(P)-binding domain"/>
    <property type="match status" value="1"/>
</dbReference>
<dbReference type="GeneID" id="111020834"/>
<dbReference type="PANTHER" id="PTHR45968">
    <property type="entry name" value="OSJNBA0019K04.7 PROTEIN"/>
    <property type="match status" value="1"/>
</dbReference>
<sequence>MKHNSMDTFLLLFIISIFHFQLGVLSSHTISNQDVSYMKFVHDAKDLPETGEYDYIIVGGGAAGCPLATTLSSKFSILILERGSEPNKFPSVLTEQGRSKAFTAEDDGKNPFQRFVSEDGVENLRGRVLGGGTMINGGFYSRGHREFFDTAGVEWDMELVEKAYQWVEETVVSRPNLSAWQSAFRSALLESGVLPDNGFDLRHLVGTRIGGSTFDGKGNRHGAVELLNKANPANLKVVIRATVERIIFSGLSASGVSYSDSEGKLHTAFIRKKGEIFLSAGAIGSPQLLLLSGVGPKSDLSSLKLPVVLHQPHVGQFMSDNPRFVTNIVLPFPIVSTTGKVVGTLKNNIHFQSFAGSSLFSVPPSFSLLPPRSNSVNMSLATVVGKFSKVDSMGSLRLNSSTDVKKSPIVRFNYYSHPDDLARCVVGVRKIGDLIKTPTMEKIKTRNFEGKKVFQFLGPPLPENLSDYSSVGEFCHKTLTTYWHYHGGCLVGKVVDGDYRVIGIGNLRVVDGSTFTESPGTNPMATLMMLGRYVGLKVMQQRY</sequence>
<protein>
    <recommendedName>
        <fullName evidence="5">(R)-mandelonitrile lyase</fullName>
        <ecNumber evidence="5">4.1.2.10</ecNumber>
    </recommendedName>
</protein>
<evidence type="ECO:0000256" key="3">
    <source>
        <dbReference type="ARBA" id="ARBA00010790"/>
    </source>
</evidence>
<dbReference type="AlphaFoldDB" id="A0A6J1DH55"/>
<reference evidence="19" key="1">
    <citation type="submission" date="2025-08" db="UniProtKB">
        <authorList>
            <consortium name="RefSeq"/>
        </authorList>
    </citation>
    <scope>IDENTIFICATION</scope>
    <source>
        <strain evidence="19">OHB3-1</strain>
    </source>
</reference>